<keyword evidence="11" id="KW-1185">Reference proteome</keyword>
<keyword evidence="6 8" id="KW-0378">Hydrolase</keyword>
<dbReference type="NCBIfam" id="TIGR02962">
    <property type="entry name" value="hdxy_isourate"/>
    <property type="match status" value="1"/>
</dbReference>
<comment type="catalytic activity">
    <reaction evidence="1 8">
        <text>5-hydroxyisourate + H2O = 5-hydroxy-2-oxo-4-ureido-2,5-dihydro-1H-imidazole-5-carboxylate + H(+)</text>
        <dbReference type="Rhea" id="RHEA:23736"/>
        <dbReference type="ChEBI" id="CHEBI:15377"/>
        <dbReference type="ChEBI" id="CHEBI:15378"/>
        <dbReference type="ChEBI" id="CHEBI:18072"/>
        <dbReference type="ChEBI" id="CHEBI:58639"/>
        <dbReference type="EC" id="3.5.2.17"/>
    </reaction>
</comment>
<feature type="binding site" evidence="7">
    <location>
        <position position="47"/>
    </location>
    <ligand>
        <name>substrate</name>
    </ligand>
</feature>
<comment type="subunit">
    <text evidence="4 8">Homotetramer.</text>
</comment>
<dbReference type="PRINTS" id="PR00189">
    <property type="entry name" value="TRNSTHYRETIN"/>
</dbReference>
<dbReference type="InterPro" id="IPR023418">
    <property type="entry name" value="Thyroxine_BS"/>
</dbReference>
<evidence type="ECO:0000256" key="7">
    <source>
        <dbReference type="PIRSR" id="PIRSR600895-51"/>
    </source>
</evidence>
<dbReference type="Pfam" id="PF00576">
    <property type="entry name" value="Transthyretin"/>
    <property type="match status" value="1"/>
</dbReference>
<dbReference type="InterPro" id="IPR000895">
    <property type="entry name" value="Transthyretin/HIU_hydrolase"/>
</dbReference>
<dbReference type="GO" id="GO:0033971">
    <property type="term" value="F:hydroxyisourate hydrolase activity"/>
    <property type="evidence" value="ECO:0007669"/>
    <property type="project" value="UniProtKB-EC"/>
</dbReference>
<feature type="domain" description="Transthyretin/hydroxyisourate hydrolase" evidence="9">
    <location>
        <begin position="6"/>
        <end position="118"/>
    </location>
</feature>
<keyword evidence="5 8" id="KW-0659">Purine metabolism</keyword>
<dbReference type="Gene3D" id="2.60.40.180">
    <property type="entry name" value="Transthyretin/hydroxyisourate hydrolase domain"/>
    <property type="match status" value="1"/>
</dbReference>
<evidence type="ECO:0000256" key="5">
    <source>
        <dbReference type="ARBA" id="ARBA00022631"/>
    </source>
</evidence>
<dbReference type="CDD" id="cd05822">
    <property type="entry name" value="TLP_HIUase"/>
    <property type="match status" value="1"/>
</dbReference>
<dbReference type="Proteomes" id="UP000217935">
    <property type="component" value="Chromosome"/>
</dbReference>
<dbReference type="EMBL" id="CP022196">
    <property type="protein sequence ID" value="ATG47923.1"/>
    <property type="molecule type" value="Genomic_DNA"/>
</dbReference>
<protein>
    <recommendedName>
        <fullName evidence="8">5-hydroxyisourate hydrolase</fullName>
        <shortName evidence="8">HIU hydrolase</shortName>
        <shortName evidence="8">HIUHase</shortName>
        <ecNumber evidence="8">3.5.2.17</ecNumber>
    </recommendedName>
</protein>
<dbReference type="InterPro" id="IPR036817">
    <property type="entry name" value="Transthyretin/HIU_hydrolase_sf"/>
</dbReference>
<evidence type="ECO:0000259" key="9">
    <source>
        <dbReference type="Pfam" id="PF00576"/>
    </source>
</evidence>
<feature type="binding site" evidence="7">
    <location>
        <position position="9"/>
    </location>
    <ligand>
        <name>substrate</name>
    </ligand>
</feature>
<evidence type="ECO:0000256" key="2">
    <source>
        <dbReference type="ARBA" id="ARBA00002704"/>
    </source>
</evidence>
<proteinExistence type="inferred from homology"/>
<evidence type="ECO:0000256" key="6">
    <source>
        <dbReference type="ARBA" id="ARBA00022801"/>
    </source>
</evidence>
<dbReference type="SUPFAM" id="SSF49472">
    <property type="entry name" value="Transthyretin (synonym: prealbumin)"/>
    <property type="match status" value="1"/>
</dbReference>
<dbReference type="PROSITE" id="PS00769">
    <property type="entry name" value="TRANSTHYRETIN_2"/>
    <property type="match status" value="1"/>
</dbReference>
<dbReference type="OrthoDB" id="9792386at2"/>
<dbReference type="PROSITE" id="PS00768">
    <property type="entry name" value="TRANSTHYRETIN_1"/>
    <property type="match status" value="1"/>
</dbReference>
<gene>
    <name evidence="10" type="primary">uraH</name>
    <name evidence="10" type="ORF">CEW89_10325</name>
</gene>
<evidence type="ECO:0000313" key="11">
    <source>
        <dbReference type="Proteomes" id="UP000217935"/>
    </source>
</evidence>
<evidence type="ECO:0000256" key="8">
    <source>
        <dbReference type="RuleBase" id="RU361270"/>
    </source>
</evidence>
<comment type="function">
    <text evidence="2">Catalyzes the hydrolysis of 5-hydroxyisourate (HIU) to 2-oxo-4-hydroxy-4-carboxy-5-ureidoimidazoline (OHCU).</text>
</comment>
<dbReference type="KEGG" id="ceh:CEW89_10325"/>
<evidence type="ECO:0000256" key="3">
    <source>
        <dbReference type="ARBA" id="ARBA00009850"/>
    </source>
</evidence>
<dbReference type="GO" id="GO:0006144">
    <property type="term" value="P:purine nucleobase metabolic process"/>
    <property type="evidence" value="ECO:0007669"/>
    <property type="project" value="UniProtKB-KW"/>
</dbReference>
<dbReference type="PANTHER" id="PTHR10395">
    <property type="entry name" value="URICASE AND TRANSTHYRETIN-RELATED"/>
    <property type="match status" value="1"/>
</dbReference>
<dbReference type="EC" id="3.5.2.17" evidence="8"/>
<accession>A0A291GBK4</accession>
<dbReference type="FunFam" id="2.60.40.180:FF:000005">
    <property type="entry name" value="5-hydroxyisourate hydrolase"/>
    <property type="match status" value="1"/>
</dbReference>
<evidence type="ECO:0000313" key="10">
    <source>
        <dbReference type="EMBL" id="ATG47923.1"/>
    </source>
</evidence>
<dbReference type="STRING" id="1758178.GCA_001550095_03909"/>
<reference evidence="10 11" key="1">
    <citation type="submission" date="2017-06" db="EMBL/GenBank/DDBJ databases">
        <title>Celeribacter sp. TSPH2 complete genome sequence.</title>
        <authorList>
            <person name="Woo J.-H."/>
            <person name="Kim H.-S."/>
        </authorList>
    </citation>
    <scope>NUCLEOTIDE SEQUENCE [LARGE SCALE GENOMIC DNA]</scope>
    <source>
        <strain evidence="10 11">TSPH2</strain>
    </source>
</reference>
<dbReference type="AlphaFoldDB" id="A0A291GBK4"/>
<name>A0A291GBK4_9RHOB</name>
<sequence>MTSGFLTTHVLDTAKGLPAEGIEIVLFRVNGDSREKIATAVTNDDGRTDTPILPAGDFATGTYELIFYAGDYLRRTGQVTVEPLFLDQIPIRFGINEAEIHYHVPLLLSPYSYSTYRGS</sequence>
<evidence type="ECO:0000256" key="4">
    <source>
        <dbReference type="ARBA" id="ARBA00011881"/>
    </source>
</evidence>
<evidence type="ECO:0000256" key="1">
    <source>
        <dbReference type="ARBA" id="ARBA00001043"/>
    </source>
</evidence>
<dbReference type="InterPro" id="IPR023419">
    <property type="entry name" value="Transthyretin_CS"/>
</dbReference>
<dbReference type="InterPro" id="IPR023416">
    <property type="entry name" value="Transthyretin/HIU_hydrolase_d"/>
</dbReference>
<dbReference type="PANTHER" id="PTHR10395:SF7">
    <property type="entry name" value="5-HYDROXYISOURATE HYDROLASE"/>
    <property type="match status" value="1"/>
</dbReference>
<organism evidence="10 11">
    <name type="scientific">Celeribacter ethanolicus</name>
    <dbReference type="NCBI Taxonomy" id="1758178"/>
    <lineage>
        <taxon>Bacteria</taxon>
        <taxon>Pseudomonadati</taxon>
        <taxon>Pseudomonadota</taxon>
        <taxon>Alphaproteobacteria</taxon>
        <taxon>Rhodobacterales</taxon>
        <taxon>Roseobacteraceae</taxon>
        <taxon>Celeribacter</taxon>
    </lineage>
</organism>
<dbReference type="RefSeq" id="WP_096805848.1">
    <property type="nucleotide sequence ID" value="NZ_CP022196.1"/>
</dbReference>
<dbReference type="InterPro" id="IPR014306">
    <property type="entry name" value="Hydroxyisourate_hydrolase"/>
</dbReference>
<feature type="binding site" evidence="7">
    <location>
        <position position="116"/>
    </location>
    <ligand>
        <name>substrate</name>
    </ligand>
</feature>
<comment type="similarity">
    <text evidence="3 8">Belongs to the transthyretin family. 5-hydroxyisourate hydrolase subfamily.</text>
</comment>